<protein>
    <submittedName>
        <fullName evidence="7">N-alpha-acetyltransferase MAK3 isoform X3</fullName>
    </submittedName>
</protein>
<gene>
    <name evidence="7" type="primary">LOC107935815</name>
</gene>
<reference evidence="7" key="2">
    <citation type="submission" date="2025-08" db="UniProtKB">
        <authorList>
            <consortium name="RefSeq"/>
        </authorList>
    </citation>
    <scope>IDENTIFICATION</scope>
</reference>
<feature type="domain" description="N-acetyltransferase" evidence="5">
    <location>
        <begin position="29"/>
        <end position="152"/>
    </location>
</feature>
<dbReference type="GeneID" id="107935815"/>
<evidence type="ECO:0000256" key="4">
    <source>
        <dbReference type="SAM" id="MobiDB-lite"/>
    </source>
</evidence>
<dbReference type="AlphaFoldDB" id="A0A1U8MAX8"/>
<name>A0A1U8MAX8_GOSHI</name>
<dbReference type="InterPro" id="IPR000182">
    <property type="entry name" value="GNAT_dom"/>
</dbReference>
<dbReference type="InterPro" id="IPR016181">
    <property type="entry name" value="Acyl_CoA_acyltransferase"/>
</dbReference>
<comment type="similarity">
    <text evidence="3">Belongs to the acetyltransferase family. MAK3 subfamily.</text>
</comment>
<dbReference type="InterPro" id="IPR044542">
    <property type="entry name" value="NAA30-like"/>
</dbReference>
<keyword evidence="1" id="KW-0808">Transferase</keyword>
<evidence type="ECO:0000259" key="5">
    <source>
        <dbReference type="PROSITE" id="PS51186"/>
    </source>
</evidence>
<dbReference type="Gene3D" id="3.40.630.30">
    <property type="match status" value="1"/>
</dbReference>
<keyword evidence="6" id="KW-1185">Reference proteome</keyword>
<dbReference type="PANTHER" id="PTHR45896:SF1">
    <property type="entry name" value="N-ALPHA-ACETYLTRANSFERASE 30"/>
    <property type="match status" value="1"/>
</dbReference>
<reference evidence="6" key="1">
    <citation type="journal article" date="2020" name="Nat. Genet.">
        <title>Genomic diversifications of five Gossypium allopolyploid species and their impact on cotton improvement.</title>
        <authorList>
            <person name="Chen Z.J."/>
            <person name="Sreedasyam A."/>
            <person name="Ando A."/>
            <person name="Song Q."/>
            <person name="De Santiago L.M."/>
            <person name="Hulse-Kemp A.M."/>
            <person name="Ding M."/>
            <person name="Ye W."/>
            <person name="Kirkbride R.C."/>
            <person name="Jenkins J."/>
            <person name="Plott C."/>
            <person name="Lovell J."/>
            <person name="Lin Y.M."/>
            <person name="Vaughn R."/>
            <person name="Liu B."/>
            <person name="Simpson S."/>
            <person name="Scheffler B.E."/>
            <person name="Wen L."/>
            <person name="Saski C.A."/>
            <person name="Grover C.E."/>
            <person name="Hu G."/>
            <person name="Conover J.L."/>
            <person name="Carlson J.W."/>
            <person name="Shu S."/>
            <person name="Boston L.B."/>
            <person name="Williams M."/>
            <person name="Peterson D.G."/>
            <person name="McGee K."/>
            <person name="Jones D.C."/>
            <person name="Wendel J.F."/>
            <person name="Stelly D.M."/>
            <person name="Grimwood J."/>
            <person name="Schmutz J."/>
        </authorList>
    </citation>
    <scope>NUCLEOTIDE SEQUENCE [LARGE SCALE GENOMIC DNA]</scope>
    <source>
        <strain evidence="6">cv. TM-1</strain>
    </source>
</reference>
<evidence type="ECO:0000256" key="3">
    <source>
        <dbReference type="ARBA" id="ARBA00024025"/>
    </source>
</evidence>
<dbReference type="GO" id="GO:0031417">
    <property type="term" value="C:NatC complex"/>
    <property type="evidence" value="ECO:0007669"/>
    <property type="project" value="TreeGrafter"/>
</dbReference>
<keyword evidence="2" id="KW-0012">Acyltransferase</keyword>
<dbReference type="PROSITE" id="PS51186">
    <property type="entry name" value="GNAT"/>
    <property type="match status" value="1"/>
</dbReference>
<dbReference type="PANTHER" id="PTHR45896">
    <property type="entry name" value="N-ALPHA-ACETYLTRANSFERASE 30"/>
    <property type="match status" value="1"/>
</dbReference>
<proteinExistence type="inferred from homology"/>
<accession>A0A1U8MAX8</accession>
<evidence type="ECO:0000256" key="1">
    <source>
        <dbReference type="ARBA" id="ARBA00022679"/>
    </source>
</evidence>
<evidence type="ECO:0000313" key="6">
    <source>
        <dbReference type="Proteomes" id="UP000818029"/>
    </source>
</evidence>
<dbReference type="RefSeq" id="XP_016723925.1">
    <property type="nucleotide sequence ID" value="XM_016868436.2"/>
</dbReference>
<dbReference type="SUPFAM" id="SSF55729">
    <property type="entry name" value="Acyl-CoA N-acyltransferases (Nat)"/>
    <property type="match status" value="1"/>
</dbReference>
<organism evidence="6 7">
    <name type="scientific">Gossypium hirsutum</name>
    <name type="common">Upland cotton</name>
    <name type="synonym">Gossypium mexicanum</name>
    <dbReference type="NCBI Taxonomy" id="3635"/>
    <lineage>
        <taxon>Eukaryota</taxon>
        <taxon>Viridiplantae</taxon>
        <taxon>Streptophyta</taxon>
        <taxon>Embryophyta</taxon>
        <taxon>Tracheophyta</taxon>
        <taxon>Spermatophyta</taxon>
        <taxon>Magnoliopsida</taxon>
        <taxon>eudicotyledons</taxon>
        <taxon>Gunneridae</taxon>
        <taxon>Pentapetalae</taxon>
        <taxon>rosids</taxon>
        <taxon>malvids</taxon>
        <taxon>Malvales</taxon>
        <taxon>Malvaceae</taxon>
        <taxon>Malvoideae</taxon>
        <taxon>Gossypium</taxon>
    </lineage>
</organism>
<dbReference type="Proteomes" id="UP000818029">
    <property type="component" value="Chromosome D07"/>
</dbReference>
<feature type="region of interest" description="Disordered" evidence="4">
    <location>
        <begin position="1"/>
        <end position="24"/>
    </location>
</feature>
<sequence length="152" mass="17920">MLLQQQKETRGRERTMEAKPEEKAEFEEAEIEYVSYGGEHHLPLIMNLVDQELSEPYSIFTYRYFVYLWPQLSFLQAFHKGKCIGTVVCKMGEHRNTFRGYIAMLVVIKPYRGRGIATELVTRSIRMMMESGCEEYVYILHRVLTELILKGR</sequence>
<evidence type="ECO:0000256" key="2">
    <source>
        <dbReference type="ARBA" id="ARBA00023315"/>
    </source>
</evidence>
<dbReference type="Pfam" id="PF00583">
    <property type="entry name" value="Acetyltransf_1"/>
    <property type="match status" value="1"/>
</dbReference>
<dbReference type="CDD" id="cd04301">
    <property type="entry name" value="NAT_SF"/>
    <property type="match status" value="1"/>
</dbReference>
<dbReference type="GO" id="GO:0004596">
    <property type="term" value="F:protein-N-terminal amino-acid acetyltransferase activity"/>
    <property type="evidence" value="ECO:0007669"/>
    <property type="project" value="InterPro"/>
</dbReference>
<feature type="compositionally biased region" description="Basic and acidic residues" evidence="4">
    <location>
        <begin position="7"/>
        <end position="23"/>
    </location>
</feature>
<evidence type="ECO:0000313" key="7">
    <source>
        <dbReference type="RefSeq" id="XP_016723925.1"/>
    </source>
</evidence>